<organism evidence="2 3">
    <name type="scientific">Amblyomma americanum</name>
    <name type="common">Lone star tick</name>
    <dbReference type="NCBI Taxonomy" id="6943"/>
    <lineage>
        <taxon>Eukaryota</taxon>
        <taxon>Metazoa</taxon>
        <taxon>Ecdysozoa</taxon>
        <taxon>Arthropoda</taxon>
        <taxon>Chelicerata</taxon>
        <taxon>Arachnida</taxon>
        <taxon>Acari</taxon>
        <taxon>Parasitiformes</taxon>
        <taxon>Ixodida</taxon>
        <taxon>Ixodoidea</taxon>
        <taxon>Ixodidae</taxon>
        <taxon>Amblyomminae</taxon>
        <taxon>Amblyomma</taxon>
    </lineage>
</organism>
<evidence type="ECO:0000256" key="1">
    <source>
        <dbReference type="SAM" id="MobiDB-lite"/>
    </source>
</evidence>
<feature type="region of interest" description="Disordered" evidence="1">
    <location>
        <begin position="252"/>
        <end position="308"/>
    </location>
</feature>
<reference evidence="2 3" key="1">
    <citation type="journal article" date="2023" name="Arcadia Sci">
        <title>De novo assembly of a long-read Amblyomma americanum tick genome.</title>
        <authorList>
            <person name="Chou S."/>
            <person name="Poskanzer K.E."/>
            <person name="Rollins M."/>
            <person name="Thuy-Boun P.S."/>
        </authorList>
    </citation>
    <scope>NUCLEOTIDE SEQUENCE [LARGE SCALE GENOMIC DNA]</scope>
    <source>
        <strain evidence="2">F_SG_1</strain>
        <tissue evidence="2">Salivary glands</tissue>
    </source>
</reference>
<dbReference type="AlphaFoldDB" id="A0AAQ4DG44"/>
<dbReference type="Proteomes" id="UP001321473">
    <property type="component" value="Unassembled WGS sequence"/>
</dbReference>
<comment type="caution">
    <text evidence="2">The sequence shown here is derived from an EMBL/GenBank/DDBJ whole genome shotgun (WGS) entry which is preliminary data.</text>
</comment>
<protein>
    <submittedName>
        <fullName evidence="2">Uncharacterized protein</fullName>
    </submittedName>
</protein>
<dbReference type="EMBL" id="JARKHS020031173">
    <property type="protein sequence ID" value="KAK8761434.1"/>
    <property type="molecule type" value="Genomic_DNA"/>
</dbReference>
<feature type="compositionally biased region" description="Low complexity" evidence="1">
    <location>
        <begin position="252"/>
        <end position="265"/>
    </location>
</feature>
<name>A0AAQ4DG44_AMBAM</name>
<feature type="compositionally biased region" description="Low complexity" evidence="1">
    <location>
        <begin position="290"/>
        <end position="308"/>
    </location>
</feature>
<keyword evidence="3" id="KW-1185">Reference proteome</keyword>
<proteinExistence type="predicted"/>
<evidence type="ECO:0000313" key="3">
    <source>
        <dbReference type="Proteomes" id="UP001321473"/>
    </source>
</evidence>
<evidence type="ECO:0000313" key="2">
    <source>
        <dbReference type="EMBL" id="KAK8761434.1"/>
    </source>
</evidence>
<sequence>MAVKSPTGSGRKYGRATGGSTFVQISTEEGAYRDGPSTAAPIATYGAGAHYGDFRRNEETQLKDANTGTMREASTVSDASVPSAGISVQGVGSGVPVSSGAGAPGLTATRSAAPTTVTATAEQGVAGFSTAAITAGPVGGHAPAVVSTGAPSSAFDDTAGVTAMIGAATFRLAGASPASGGTKKAADGNPSDQISAAEGTQALRAVTKDSGALVGSAAGSRAQDFTSYHASSLAGSIGPAATGTAVDTTVAAATPGTPAGRSAGTFPSPAIGGHAPKLVPEATHTSTERPAAGTTASDGAAPATAPTAPALGGAEISVGAIGKSNNRFNVISRLHITTTSATCYKRFRFSSIQSCPPNSNCKWRRRTLASQINSSRCWRISSSSISRSSFIRIKCSISRQWVLIST</sequence>
<gene>
    <name evidence="2" type="ORF">V5799_027300</name>
</gene>
<accession>A0AAQ4DG44</accession>